<reference evidence="10 11" key="1">
    <citation type="submission" date="2019-03" db="EMBL/GenBank/DDBJ databases">
        <title>Nematode-trapping fungi genome.</title>
        <authorList>
            <person name="Vidal-Diez De Ulzurrun G."/>
        </authorList>
    </citation>
    <scope>NUCLEOTIDE SEQUENCE [LARGE SCALE GENOMIC DNA]</scope>
    <source>
        <strain evidence="10 11">TWF154</strain>
    </source>
</reference>
<comment type="caution">
    <text evidence="10">The sequence shown here is derived from an EMBL/GenBank/DDBJ whole genome shotgun (WGS) entry which is preliminary data.</text>
</comment>
<evidence type="ECO:0000256" key="9">
    <source>
        <dbReference type="SAM" id="Phobius"/>
    </source>
</evidence>
<feature type="compositionally biased region" description="Polar residues" evidence="8">
    <location>
        <begin position="285"/>
        <end position="297"/>
    </location>
</feature>
<name>A0A8H2E283_ORBOL</name>
<comment type="pathway">
    <text evidence="2">Glycolipid biosynthesis; glycosylphosphatidylinositol-anchor biosynthesis.</text>
</comment>
<dbReference type="AlphaFoldDB" id="A0A8H2E283"/>
<keyword evidence="4" id="KW-0337">GPI-anchor biosynthesis</keyword>
<proteinExistence type="inferred from homology"/>
<evidence type="ECO:0008006" key="12">
    <source>
        <dbReference type="Google" id="ProtNLM"/>
    </source>
</evidence>
<feature type="transmembrane region" description="Helical" evidence="9">
    <location>
        <begin position="510"/>
        <end position="529"/>
    </location>
</feature>
<comment type="similarity">
    <text evidence="3">Belongs to the PIGC family.</text>
</comment>
<dbReference type="PANTHER" id="PTHR12982:SF0">
    <property type="entry name" value="PHOSPHATIDYLINOSITOL N-ACETYLGLUCOSAMINYLTRANSFERASE SUBUNIT C"/>
    <property type="match status" value="1"/>
</dbReference>
<feature type="region of interest" description="Disordered" evidence="8">
    <location>
        <begin position="245"/>
        <end position="315"/>
    </location>
</feature>
<evidence type="ECO:0000313" key="10">
    <source>
        <dbReference type="EMBL" id="TGJ68124.1"/>
    </source>
</evidence>
<evidence type="ECO:0000256" key="8">
    <source>
        <dbReference type="SAM" id="MobiDB-lite"/>
    </source>
</evidence>
<feature type="region of interest" description="Disordered" evidence="8">
    <location>
        <begin position="1"/>
        <end position="61"/>
    </location>
</feature>
<protein>
    <recommendedName>
        <fullName evidence="12">Phosphatidylinositol N-acetylglucosaminyltransferase subunit C</fullName>
    </recommendedName>
</protein>
<keyword evidence="7 9" id="KW-0472">Membrane</keyword>
<evidence type="ECO:0000256" key="6">
    <source>
        <dbReference type="ARBA" id="ARBA00022989"/>
    </source>
</evidence>
<dbReference type="Proteomes" id="UP000297595">
    <property type="component" value="Unassembled WGS sequence"/>
</dbReference>
<evidence type="ECO:0000256" key="1">
    <source>
        <dbReference type="ARBA" id="ARBA00004141"/>
    </source>
</evidence>
<dbReference type="PANTHER" id="PTHR12982">
    <property type="entry name" value="PHOSPHATIDYLINOSITOL GLYCAN, CLASS C"/>
    <property type="match status" value="1"/>
</dbReference>
<feature type="compositionally biased region" description="Pro residues" evidence="8">
    <location>
        <begin position="353"/>
        <end position="363"/>
    </location>
</feature>
<dbReference type="EMBL" id="SOZJ01000004">
    <property type="protein sequence ID" value="TGJ68124.1"/>
    <property type="molecule type" value="Genomic_DNA"/>
</dbReference>
<sequence length="580" mass="63504">MGPGTGDGSYRPIGRPSNSRRVSHSPVSSGFDRSQRLSISSSKPPPLSNGIKSPDATRNGILHHPKSLKQYSSTLLEIPAVQAGAPPVSNRTPSRSPSEKNEYNLPTILTEGPSPTSTFSYSGRGTIKEARNKRRKPWKKLMWVKQNYPDNYTDATFLETLQRNINFRAYDFWPLVYDTTVIIQHISTVVIFVCAFVAISVGKVQPGYVAGASTILTISGWLVWDDWNEEEQNFLTKAQEAVSSISRRESSGREEDLARPRKLKPPNPGEAEEAQNLLDPRAQARKTSAVRSASLSPKKSGRASNIRPGVNSTLTLTPSATNLDIVKPNSKPGEPLARSLTAPAYSLSTNTPIRPPSPPPPPSRANRRLSTLKSALLIYSTLLGLSPILKSLTRTTTSDSIWALSSWLFLVNLLCFDYGLSEGDTEVKRGVDGGVQLPHGGLGPPGVGNSLRRKLPTSLSTTTALSASVVLASRLTETADVFSLLLFSIQIFGLFPLFRRRLRHLSSVLHVSLTSALVLFAGGSLYYVVNWQWSLMWFGMVLGGGGGAAWVLMGMQRYKNEIRGPWDPARPVFSRRQWAD</sequence>
<comment type="subcellular location">
    <subcellularLocation>
        <location evidence="1">Membrane</location>
        <topology evidence="1">Multi-pass membrane protein</topology>
    </subcellularLocation>
</comment>
<feature type="compositionally biased region" description="Polar residues" evidence="8">
    <location>
        <begin position="16"/>
        <end position="32"/>
    </location>
</feature>
<dbReference type="InterPro" id="IPR009450">
    <property type="entry name" value="Plno_GlcNAc_GPI2"/>
</dbReference>
<dbReference type="UniPathway" id="UPA00196"/>
<dbReference type="GO" id="GO:0000506">
    <property type="term" value="C:glycosylphosphatidylinositol-N-acetylglucosaminyltransferase (GPI-GnT) complex"/>
    <property type="evidence" value="ECO:0007669"/>
    <property type="project" value="TreeGrafter"/>
</dbReference>
<organism evidence="10 11">
    <name type="scientific">Orbilia oligospora</name>
    <name type="common">Nematode-trapping fungus</name>
    <name type="synonym">Arthrobotrys oligospora</name>
    <dbReference type="NCBI Taxonomy" id="2813651"/>
    <lineage>
        <taxon>Eukaryota</taxon>
        <taxon>Fungi</taxon>
        <taxon>Dikarya</taxon>
        <taxon>Ascomycota</taxon>
        <taxon>Pezizomycotina</taxon>
        <taxon>Orbiliomycetes</taxon>
        <taxon>Orbiliales</taxon>
        <taxon>Orbiliaceae</taxon>
        <taxon>Orbilia</taxon>
    </lineage>
</organism>
<dbReference type="Pfam" id="PF06432">
    <property type="entry name" value="GPI2"/>
    <property type="match status" value="1"/>
</dbReference>
<keyword evidence="6 9" id="KW-1133">Transmembrane helix</keyword>
<evidence type="ECO:0000256" key="4">
    <source>
        <dbReference type="ARBA" id="ARBA00022502"/>
    </source>
</evidence>
<feature type="compositionally biased region" description="Basic and acidic residues" evidence="8">
    <location>
        <begin position="246"/>
        <end position="259"/>
    </location>
</feature>
<feature type="transmembrane region" description="Helical" evidence="9">
    <location>
        <begin position="481"/>
        <end position="498"/>
    </location>
</feature>
<gene>
    <name evidence="10" type="ORF">EYR41_007197</name>
</gene>
<feature type="region of interest" description="Disordered" evidence="8">
    <location>
        <begin position="346"/>
        <end position="367"/>
    </location>
</feature>
<accession>A0A8H2E283</accession>
<evidence type="ECO:0000256" key="7">
    <source>
        <dbReference type="ARBA" id="ARBA00023136"/>
    </source>
</evidence>
<evidence type="ECO:0000256" key="2">
    <source>
        <dbReference type="ARBA" id="ARBA00004687"/>
    </source>
</evidence>
<feature type="transmembrane region" description="Helical" evidence="9">
    <location>
        <begin position="535"/>
        <end position="553"/>
    </location>
</feature>
<evidence type="ECO:0000256" key="3">
    <source>
        <dbReference type="ARBA" id="ARBA00008321"/>
    </source>
</evidence>
<keyword evidence="5 9" id="KW-0812">Transmembrane</keyword>
<evidence type="ECO:0000256" key="5">
    <source>
        <dbReference type="ARBA" id="ARBA00022692"/>
    </source>
</evidence>
<feature type="region of interest" description="Disordered" evidence="8">
    <location>
        <begin position="82"/>
        <end position="109"/>
    </location>
</feature>
<dbReference type="GO" id="GO:0006506">
    <property type="term" value="P:GPI anchor biosynthetic process"/>
    <property type="evidence" value="ECO:0007669"/>
    <property type="project" value="UniProtKB-UniPathway"/>
</dbReference>
<evidence type="ECO:0000313" key="11">
    <source>
        <dbReference type="Proteomes" id="UP000297595"/>
    </source>
</evidence>